<organism evidence="8 9">
    <name type="scientific">Bodo saltans</name>
    <name type="common">Flagellated protozoan</name>
    <dbReference type="NCBI Taxonomy" id="75058"/>
    <lineage>
        <taxon>Eukaryota</taxon>
        <taxon>Discoba</taxon>
        <taxon>Euglenozoa</taxon>
        <taxon>Kinetoplastea</taxon>
        <taxon>Metakinetoplastina</taxon>
        <taxon>Eubodonida</taxon>
        <taxon>Bodonidae</taxon>
        <taxon>Bodo</taxon>
    </lineage>
</organism>
<dbReference type="InterPro" id="IPR021122">
    <property type="entry name" value="RNA_ligase_dom_REL/Rnl2"/>
</dbReference>
<evidence type="ECO:0000256" key="1">
    <source>
        <dbReference type="ARBA" id="ARBA00012724"/>
    </source>
</evidence>
<dbReference type="Gene3D" id="3.30.470.30">
    <property type="entry name" value="DNA ligase/mRNA capping enzyme"/>
    <property type="match status" value="1"/>
</dbReference>
<dbReference type="AlphaFoldDB" id="A0A0S4JRM1"/>
<dbReference type="InterPro" id="IPR041948">
    <property type="entry name" value="Rnl1/2_C_sf"/>
</dbReference>
<keyword evidence="4" id="KW-0067">ATP-binding</keyword>
<keyword evidence="9" id="KW-1185">Reference proteome</keyword>
<dbReference type="Pfam" id="PF18043">
    <property type="entry name" value="T4_Rnl2_C"/>
    <property type="match status" value="1"/>
</dbReference>
<dbReference type="Gene3D" id="3.30.1490.70">
    <property type="match status" value="1"/>
</dbReference>
<dbReference type="NCBIfam" id="TIGR02307">
    <property type="entry name" value="RNA_lig_RNL2"/>
    <property type="match status" value="1"/>
</dbReference>
<sequence length="512" mass="56963">MTIFFCLSSKRVSSHRAAQPTMWRCVRSSINAHLAPKQNFGRRIRFAILEQQPEQQQRSCMHLFPLLVACRMQSTLVSPGGKVVAGGGAGTPGLSTSNDNGFERYSEIDNSNEKRVAAIKQLGMDKDDWIATEKVHGANFGIYSVDFGKGLRYSKRSGIMPPHEHFFGYHVLIPEFQTQMAAIRKYVTEFVVKASPHTIIVNGELFGGKYTHPNVPKSKQTFLLNGKPKSISAVQTDSFPQYSPNLHFYAFDIKYRLQEKDDAVTLTFDDATSIFERIPGLLYARPIIRGPLDKVTAFDVETFETTLPPLVGMGNFPLKGNWSEGLVVKHAKRGKIGWECKGPSIIKIKCVAFQEISTDRKQGPRVDQMETVRTASIAKTGHQLAEISTVIQDKDQLEAALHLVDHVTVNRLKNVVSKLGSDPFTSEAMTPADLASLLAQDALKDFLKEADDNIVVKTTIATRRALSKYLLFESRLLVNRDWKQIVAERVQQQQLQTEEDAVSPATAAAVAA</sequence>
<proteinExistence type="predicted"/>
<feature type="domain" description="RNA ligase 2 C-terminal" evidence="7">
    <location>
        <begin position="396"/>
        <end position="468"/>
    </location>
</feature>
<evidence type="ECO:0000256" key="3">
    <source>
        <dbReference type="ARBA" id="ARBA00022741"/>
    </source>
</evidence>
<evidence type="ECO:0000259" key="7">
    <source>
        <dbReference type="Pfam" id="PF18043"/>
    </source>
</evidence>
<dbReference type="OrthoDB" id="6142248at2759"/>
<dbReference type="EMBL" id="CYKH01002153">
    <property type="protein sequence ID" value="CUG93424.1"/>
    <property type="molecule type" value="Genomic_DNA"/>
</dbReference>
<keyword evidence="2 8" id="KW-0436">Ligase</keyword>
<dbReference type="EC" id="6.5.1.3" evidence="1"/>
<evidence type="ECO:0000313" key="8">
    <source>
        <dbReference type="EMBL" id="CUG93424.1"/>
    </source>
</evidence>
<feature type="domain" description="RNA ligase" evidence="6">
    <location>
        <begin position="128"/>
        <end position="347"/>
    </location>
</feature>
<gene>
    <name evidence="8" type="ORF">BSAL_42810</name>
</gene>
<evidence type="ECO:0000256" key="5">
    <source>
        <dbReference type="ARBA" id="ARBA00034038"/>
    </source>
</evidence>
<accession>A0A0S4JRM1</accession>
<dbReference type="Gene3D" id="1.10.10.1810">
    <property type="entry name" value="RNA ligase"/>
    <property type="match status" value="1"/>
</dbReference>
<protein>
    <recommendedName>
        <fullName evidence="1">RNA ligase (ATP)</fullName>
        <ecNumber evidence="1">6.5.1.3</ecNumber>
    </recommendedName>
</protein>
<dbReference type="GO" id="GO:0003972">
    <property type="term" value="F:RNA ligase (ATP) activity"/>
    <property type="evidence" value="ECO:0007669"/>
    <property type="project" value="UniProtKB-EC"/>
</dbReference>
<evidence type="ECO:0000259" key="6">
    <source>
        <dbReference type="Pfam" id="PF09414"/>
    </source>
</evidence>
<comment type="catalytic activity">
    <reaction evidence="5">
        <text>ATP + (ribonucleotide)n-3'-hydroxyl + 5'-phospho-(ribonucleotide)m = (ribonucleotide)n+m + AMP + diphosphate.</text>
        <dbReference type="EC" id="6.5.1.3"/>
    </reaction>
</comment>
<dbReference type="VEuPathDB" id="TriTrypDB:BSAL_42810"/>
<dbReference type="Pfam" id="PF09414">
    <property type="entry name" value="RNA_ligase"/>
    <property type="match status" value="1"/>
</dbReference>
<dbReference type="InterPro" id="IPR040609">
    <property type="entry name" value="Rnl2_C"/>
</dbReference>
<dbReference type="GO" id="GO:0005524">
    <property type="term" value="F:ATP binding"/>
    <property type="evidence" value="ECO:0007669"/>
    <property type="project" value="UniProtKB-KW"/>
</dbReference>
<evidence type="ECO:0000313" key="9">
    <source>
        <dbReference type="Proteomes" id="UP000051952"/>
    </source>
</evidence>
<dbReference type="Proteomes" id="UP000051952">
    <property type="component" value="Unassembled WGS sequence"/>
</dbReference>
<name>A0A0S4JRM1_BODSA</name>
<dbReference type="SUPFAM" id="SSF56091">
    <property type="entry name" value="DNA ligase/mRNA capping enzyme, catalytic domain"/>
    <property type="match status" value="1"/>
</dbReference>
<dbReference type="InterPro" id="IPR012647">
    <property type="entry name" value="RNA_lig_RNL2"/>
</dbReference>
<reference evidence="9" key="1">
    <citation type="submission" date="2015-09" db="EMBL/GenBank/DDBJ databases">
        <authorList>
            <consortium name="Pathogen Informatics"/>
        </authorList>
    </citation>
    <scope>NUCLEOTIDE SEQUENCE [LARGE SCALE GENOMIC DNA]</scope>
    <source>
        <strain evidence="9">Lake Konstanz</strain>
    </source>
</reference>
<evidence type="ECO:0000256" key="2">
    <source>
        <dbReference type="ARBA" id="ARBA00022598"/>
    </source>
</evidence>
<evidence type="ECO:0000256" key="4">
    <source>
        <dbReference type="ARBA" id="ARBA00022840"/>
    </source>
</evidence>
<keyword evidence="3" id="KW-0547">Nucleotide-binding</keyword>